<dbReference type="InterPro" id="IPR011990">
    <property type="entry name" value="TPR-like_helical_dom_sf"/>
</dbReference>
<feature type="region of interest" description="Disordered" evidence="1">
    <location>
        <begin position="949"/>
        <end position="976"/>
    </location>
</feature>
<dbReference type="InterPro" id="IPR011051">
    <property type="entry name" value="RmlC_Cupin_sf"/>
</dbReference>
<evidence type="ECO:0000313" key="2">
    <source>
        <dbReference type="EMBL" id="CAF9925914.1"/>
    </source>
</evidence>
<reference evidence="2" key="1">
    <citation type="submission" date="2021-03" db="EMBL/GenBank/DDBJ databases">
        <authorList>
            <person name="Tagirdzhanova G."/>
        </authorList>
    </citation>
    <scope>NUCLEOTIDE SEQUENCE</scope>
</reference>
<dbReference type="Proteomes" id="UP000664534">
    <property type="component" value="Unassembled WGS sequence"/>
</dbReference>
<evidence type="ECO:0000313" key="3">
    <source>
        <dbReference type="Proteomes" id="UP000664534"/>
    </source>
</evidence>
<comment type="caution">
    <text evidence="2">The sequence shown here is derived from an EMBL/GenBank/DDBJ whole genome shotgun (WGS) entry which is preliminary data.</text>
</comment>
<gene>
    <name evidence="2" type="ORF">IMSHALPRED_006821</name>
</gene>
<dbReference type="SUPFAM" id="SSF51182">
    <property type="entry name" value="RmlC-like cupins"/>
    <property type="match status" value="1"/>
</dbReference>
<name>A0A8H3ITK8_9LECA</name>
<dbReference type="PANTHER" id="PTHR47939:SF1">
    <property type="entry name" value="OS04G0684500 PROTEIN"/>
    <property type="match status" value="1"/>
</dbReference>
<dbReference type="AlphaFoldDB" id="A0A8H3ITK8"/>
<protein>
    <submittedName>
        <fullName evidence="2">Uncharacterized protein</fullName>
    </submittedName>
</protein>
<evidence type="ECO:0000256" key="1">
    <source>
        <dbReference type="SAM" id="MobiDB-lite"/>
    </source>
</evidence>
<dbReference type="InterPro" id="IPR014710">
    <property type="entry name" value="RmlC-like_jellyroll"/>
</dbReference>
<dbReference type="EMBL" id="CAJPDT010000041">
    <property type="protein sequence ID" value="CAF9925914.1"/>
    <property type="molecule type" value="Genomic_DNA"/>
</dbReference>
<dbReference type="OrthoDB" id="185373at2759"/>
<accession>A0A8H3ITK8</accession>
<dbReference type="Gene3D" id="2.60.120.10">
    <property type="entry name" value="Jelly Rolls"/>
    <property type="match status" value="1"/>
</dbReference>
<feature type="region of interest" description="Disordered" evidence="1">
    <location>
        <begin position="899"/>
        <end position="928"/>
    </location>
</feature>
<organism evidence="2 3">
    <name type="scientific">Imshaugia aleurites</name>
    <dbReference type="NCBI Taxonomy" id="172621"/>
    <lineage>
        <taxon>Eukaryota</taxon>
        <taxon>Fungi</taxon>
        <taxon>Dikarya</taxon>
        <taxon>Ascomycota</taxon>
        <taxon>Pezizomycotina</taxon>
        <taxon>Lecanoromycetes</taxon>
        <taxon>OSLEUM clade</taxon>
        <taxon>Lecanoromycetidae</taxon>
        <taxon>Lecanorales</taxon>
        <taxon>Lecanorineae</taxon>
        <taxon>Parmeliaceae</taxon>
        <taxon>Imshaugia</taxon>
    </lineage>
</organism>
<keyword evidence="3" id="KW-1185">Reference proteome</keyword>
<dbReference type="PANTHER" id="PTHR47939">
    <property type="entry name" value="MEMBRANE-ASSOCIATED SALT-INDUCIBLE PROTEIN-LIKE"/>
    <property type="match status" value="1"/>
</dbReference>
<proteinExistence type="predicted"/>
<sequence length="998" mass="113425">MATLTRTNHLSAFTTPPPAAAVLSFNNPSITHATVPAGSTFATGLHWHNDHVEHFKLLSGAVLVTINNKSFVVTGASPVITIPRKARHELMRWDGPGQKHHQNMAQEAFRTKMLAEGKSNELEMLRAQEIEMEEWTTPADGEKEVFFRNFVSAALEPRTGIWGEVLRFAQIVIIYQGLDTRMVILDMGAEGGNGWRGMVEEMIWFVVLGMAYLIGGLFGLKPVNEAYTPATARRTIRVGDVFTVSLSSLAAGLAFADSRKKDDRRKQWDRVIGEARATVEATEIQQLRRLAALSDDARVETQEMTEASTNDVTTGNVIKEVEAWDDQDSEATIQQVPVPDERMDNWLDVFDWAREQRKLREASGFQDWKGLPLSLLQTLSRDQLHELLTNERLLRRFYGGPDCNSLVDEQSRYPLSIKKLRTLEWSVAKLVYKLLLHCSRNSMYVDKDPESPTNALLRGLSKDEETIQRKTAHARQRLRILHAERRSRPYYEEFGSPQVPNYDDTTIEEYKQTTRMNKSLINLLDFMTQDTDVSDLMSKLCYNLLTARTPPNIHTYNLLLVRFCLLKKDDLVKAVLCSMRDAHIRPNEITHATLLRHFTATGNRLGFVKYWMRMEGSHRGLALANPEQIIHPLLKERYRVLGRNHHKVVEKGRMNGQVYESLIVGVLQFFGGQTAMRYYRDMISEGWSPGLGILLAILQDCCRRLDWTLGTAVLQQIEMSTERINSLTYEWTLRLCQCCGKMEFFDQILRNGVHCGALPASILDLPDHAKAEDVAFLIERAQALQPRKATGTLEKTAARISFRLGDTSPFLMENVLHACEDQDALRHTINRMNYRWKARLSLQTRLDSISTDIDQTVLQANHALNASKHLASVKLWLSRRVKHLEERLEQNANSAAYASFDNSVRHKKVQRNRARRAEDGEDESGNSMGMQIIAGFSKTEAEHVSRLPLGHRQREPVQWNPPSLPPLTDTSDGSFWKDSEEQMAATARRSLLCGSHSS</sequence>
<dbReference type="InterPro" id="IPR050667">
    <property type="entry name" value="PPR-containing_protein"/>
</dbReference>
<dbReference type="Gene3D" id="1.25.40.10">
    <property type="entry name" value="Tetratricopeptide repeat domain"/>
    <property type="match status" value="1"/>
</dbReference>
<feature type="compositionally biased region" description="Basic residues" evidence="1">
    <location>
        <begin position="905"/>
        <end position="914"/>
    </location>
</feature>